<proteinExistence type="predicted"/>
<evidence type="ECO:0000313" key="2">
    <source>
        <dbReference type="Proteomes" id="UP000291831"/>
    </source>
</evidence>
<evidence type="ECO:0000313" key="1">
    <source>
        <dbReference type="EMBL" id="RZB32844.1"/>
    </source>
</evidence>
<sequence>MMNKRKKRVAIFLLIFIVGSIAGIVGYSTAKINTFEECETSWLLRSITHYDYAEYVPDAIEKKCTLWAGKSFVKLKTHELTENQKRAVEIATAHLSYPTTVIEVKELECYGCFSVILQRDDNQKQFSITLENWKIAN</sequence>
<accession>A0A8B3S3J6</accession>
<gene>
    <name evidence="1" type="ORF">AEth_00190</name>
</gene>
<organism evidence="1 2">
    <name type="scientific">Candidatus Argoarchaeum ethanivorans</name>
    <dbReference type="NCBI Taxonomy" id="2608793"/>
    <lineage>
        <taxon>Archaea</taxon>
        <taxon>Methanobacteriati</taxon>
        <taxon>Methanobacteriota</taxon>
        <taxon>Stenosarchaea group</taxon>
        <taxon>Methanomicrobia</taxon>
        <taxon>Methanosarcinales</taxon>
        <taxon>Methanosarcinales incertae sedis</taxon>
        <taxon>GOM Arc I cluster</taxon>
        <taxon>Candidatus Argoarchaeum</taxon>
    </lineage>
</organism>
<name>A0A8B3S3J6_9EURY</name>
<comment type="caution">
    <text evidence="1">The sequence shown here is derived from an EMBL/GenBank/DDBJ whole genome shotgun (WGS) entry which is preliminary data.</text>
</comment>
<dbReference type="AlphaFoldDB" id="A0A8B3S3J6"/>
<dbReference type="EMBL" id="RPGO01000004">
    <property type="protein sequence ID" value="RZB32844.1"/>
    <property type="molecule type" value="Genomic_DNA"/>
</dbReference>
<protein>
    <submittedName>
        <fullName evidence="1">Uncharacterized protein</fullName>
    </submittedName>
</protein>
<dbReference type="Proteomes" id="UP000291831">
    <property type="component" value="Unassembled WGS sequence"/>
</dbReference>
<reference evidence="2" key="1">
    <citation type="submission" date="2019-01" db="EMBL/GenBank/DDBJ databases">
        <title>Anaerobic oxidation of ethane by archaea from a marine hydrocarbon seep.</title>
        <authorList>
            <person name="Musat F."/>
        </authorList>
    </citation>
    <scope>NUCLEOTIDE SEQUENCE [LARGE SCALE GENOMIC DNA]</scope>
</reference>